<dbReference type="InterPro" id="IPR000595">
    <property type="entry name" value="cNMP-bd_dom"/>
</dbReference>
<proteinExistence type="predicted"/>
<accession>A0A841RG99</accession>
<keyword evidence="1" id="KW-0812">Transmembrane</keyword>
<dbReference type="EMBL" id="JACHGJ010000014">
    <property type="protein sequence ID" value="MBB6482606.1"/>
    <property type="molecule type" value="Genomic_DNA"/>
</dbReference>
<dbReference type="PANTHER" id="PTHR37938">
    <property type="entry name" value="BLL0215 PROTEIN"/>
    <property type="match status" value="1"/>
</dbReference>
<feature type="domain" description="Cyclic nucleotide-binding" evidence="2">
    <location>
        <begin position="12"/>
        <end position="113"/>
    </location>
</feature>
<sequence length="519" mass="59807">MDTYSDIYTHPLFFGLSSSAAGQLAEIFTEYTCDEGAVLYYKNDGKGALYIFLEGEFCSASADNSQKDFFFPGDFTDPQDIFDNTTHEQTLISRSSGRYLKTERESLVALLGRLKKSDYNKLRGRLKIGKNESSLKKPASNDNALTWRKSGFFLVERLQYPFLILIAMTVLSMSSVSFPYQNWFYKAASLMIFIYSALCLILWLAEKYSLRGSELTSVRFSLNPPGLRQITLPVDQICGIMVQKKKLKNRFFNVGNLHIQTAAGTVLLMEHLDRPQKIEQEISQYLATRSNRMKDRDRVEIRKRIENHFEVREDIHSSEKSQEESQSPGEVLFRKSGIYLFFSIWWQILAIGSVSFLIWLFRDSGGTYLLLTLIPFIAIMLWRVQDWRNDLYKVAGGKIIDINRKPFGKSETSNLADIGFVTNVKAEKKGFLRYLFNYGDVEIETAGGKLVFETVADPVSVQRTLLQQRELWKEEDFKKERDRQFNDFLVYSEIYKQAEEQNRLNRLTPPCGGGRKQGV</sequence>
<dbReference type="RefSeq" id="WP_184748843.1">
    <property type="nucleotide sequence ID" value="NZ_JACHGJ010000014.1"/>
</dbReference>
<evidence type="ECO:0000313" key="3">
    <source>
        <dbReference type="EMBL" id="MBB6482606.1"/>
    </source>
</evidence>
<dbReference type="Gene3D" id="2.60.120.10">
    <property type="entry name" value="Jelly Rolls"/>
    <property type="match status" value="1"/>
</dbReference>
<feature type="transmembrane region" description="Helical" evidence="1">
    <location>
        <begin position="158"/>
        <end position="178"/>
    </location>
</feature>
<dbReference type="Proteomes" id="UP000587760">
    <property type="component" value="Unassembled WGS sequence"/>
</dbReference>
<gene>
    <name evidence="3" type="ORF">HNR50_004307</name>
</gene>
<dbReference type="PROSITE" id="PS50042">
    <property type="entry name" value="CNMP_BINDING_3"/>
    <property type="match status" value="1"/>
</dbReference>
<protein>
    <submittedName>
        <fullName evidence="3">Putative membrane protein YdbT with pleckstrin-like domain</fullName>
    </submittedName>
</protein>
<evidence type="ECO:0000259" key="2">
    <source>
        <dbReference type="PROSITE" id="PS50042"/>
    </source>
</evidence>
<dbReference type="SUPFAM" id="SSF51206">
    <property type="entry name" value="cAMP-binding domain-like"/>
    <property type="match status" value="1"/>
</dbReference>
<evidence type="ECO:0000313" key="4">
    <source>
        <dbReference type="Proteomes" id="UP000587760"/>
    </source>
</evidence>
<keyword evidence="1" id="KW-0472">Membrane</keyword>
<keyword evidence="1" id="KW-1133">Transmembrane helix</keyword>
<dbReference type="InterPro" id="IPR018490">
    <property type="entry name" value="cNMP-bd_dom_sf"/>
</dbReference>
<dbReference type="PANTHER" id="PTHR37938:SF1">
    <property type="entry name" value="BLL0215 PROTEIN"/>
    <property type="match status" value="1"/>
</dbReference>
<feature type="transmembrane region" description="Helical" evidence="1">
    <location>
        <begin position="367"/>
        <end position="384"/>
    </location>
</feature>
<reference evidence="3 4" key="1">
    <citation type="submission" date="2020-08" db="EMBL/GenBank/DDBJ databases">
        <title>Genomic Encyclopedia of Type Strains, Phase IV (KMG-IV): sequencing the most valuable type-strain genomes for metagenomic binning, comparative biology and taxonomic classification.</title>
        <authorList>
            <person name="Goeker M."/>
        </authorList>
    </citation>
    <scope>NUCLEOTIDE SEQUENCE [LARGE SCALE GENOMIC DNA]</scope>
    <source>
        <strain evidence="3 4">DSM 2461</strain>
    </source>
</reference>
<dbReference type="AlphaFoldDB" id="A0A841RG99"/>
<organism evidence="3 4">
    <name type="scientific">Spirochaeta isovalerica</name>
    <dbReference type="NCBI Taxonomy" id="150"/>
    <lineage>
        <taxon>Bacteria</taxon>
        <taxon>Pseudomonadati</taxon>
        <taxon>Spirochaetota</taxon>
        <taxon>Spirochaetia</taxon>
        <taxon>Spirochaetales</taxon>
        <taxon>Spirochaetaceae</taxon>
        <taxon>Spirochaeta</taxon>
    </lineage>
</organism>
<evidence type="ECO:0000256" key="1">
    <source>
        <dbReference type="SAM" id="Phobius"/>
    </source>
</evidence>
<keyword evidence="4" id="KW-1185">Reference proteome</keyword>
<feature type="transmembrane region" description="Helical" evidence="1">
    <location>
        <begin position="338"/>
        <end position="361"/>
    </location>
</feature>
<name>A0A841RG99_9SPIO</name>
<feature type="transmembrane region" description="Helical" evidence="1">
    <location>
        <begin position="184"/>
        <end position="205"/>
    </location>
</feature>
<comment type="caution">
    <text evidence="3">The sequence shown here is derived from an EMBL/GenBank/DDBJ whole genome shotgun (WGS) entry which is preliminary data.</text>
</comment>
<dbReference type="InterPro" id="IPR014710">
    <property type="entry name" value="RmlC-like_jellyroll"/>
</dbReference>